<keyword evidence="1" id="KW-0472">Membrane</keyword>
<protein>
    <submittedName>
        <fullName evidence="2">Uncharacterized protein</fullName>
    </submittedName>
</protein>
<reference evidence="2" key="1">
    <citation type="submission" date="2015-08" db="EMBL/GenBank/DDBJ databases">
        <title>Complete DNA Sequence of Pseudomonas syringae pv. actinidiae, the Causal Agent of Kiwifruit Canker Disease.</title>
        <authorList>
            <person name="Rikkerink E.H.A."/>
            <person name="Fineran P.C."/>
        </authorList>
    </citation>
    <scope>NUCLEOTIDE SEQUENCE</scope>
    <source>
        <strain evidence="2">DSM 13666</strain>
    </source>
</reference>
<proteinExistence type="predicted"/>
<dbReference type="AlphaFoldDB" id="A0A0M0KCH3"/>
<feature type="transmembrane region" description="Helical" evidence="1">
    <location>
        <begin position="65"/>
        <end position="94"/>
    </location>
</feature>
<accession>A0A0M0KCH3</accession>
<keyword evidence="1" id="KW-0812">Transmembrane</keyword>
<organism evidence="2">
    <name type="scientific">Halalkalibacterium halodurans</name>
    <name type="common">Bacillus halodurans</name>
    <dbReference type="NCBI Taxonomy" id="86665"/>
    <lineage>
        <taxon>Bacteria</taxon>
        <taxon>Bacillati</taxon>
        <taxon>Bacillota</taxon>
        <taxon>Bacilli</taxon>
        <taxon>Bacillales</taxon>
        <taxon>Bacillaceae</taxon>
        <taxon>Halalkalibacterium (ex Joshi et al. 2022)</taxon>
    </lineage>
</organism>
<feature type="transmembrane region" description="Helical" evidence="1">
    <location>
        <begin position="7"/>
        <end position="23"/>
    </location>
</feature>
<gene>
    <name evidence="2" type="ORF">AMD02_19120</name>
</gene>
<evidence type="ECO:0000256" key="1">
    <source>
        <dbReference type="SAM" id="Phobius"/>
    </source>
</evidence>
<comment type="caution">
    <text evidence="2">The sequence shown here is derived from an EMBL/GenBank/DDBJ whole genome shotgun (WGS) entry which is preliminary data.</text>
</comment>
<dbReference type="PATRIC" id="fig|136160.3.peg.3800"/>
<evidence type="ECO:0000313" key="2">
    <source>
        <dbReference type="EMBL" id="KOO36292.1"/>
    </source>
</evidence>
<dbReference type="EMBL" id="LILD01000014">
    <property type="protein sequence ID" value="KOO36292.1"/>
    <property type="molecule type" value="Genomic_DNA"/>
</dbReference>
<keyword evidence="1" id="KW-1133">Transmembrane helix</keyword>
<feature type="transmembrane region" description="Helical" evidence="1">
    <location>
        <begin position="100"/>
        <end position="118"/>
    </location>
</feature>
<feature type="transmembrane region" description="Helical" evidence="1">
    <location>
        <begin position="29"/>
        <end position="53"/>
    </location>
</feature>
<sequence length="128" mass="14746">MNGIGSVYLFLGALLVFDLYLVTQLKGIIALISTIVIITCLVIYVFSFFYMFSYYVHFEQTVKQYLWQPFIITLISLKQNILIGLGLTVIGFLLYQMPGLIPFALGTLPAFWVMKVALNRFRQFRVNE</sequence>
<name>A0A0M0KCH3_ALKHA</name>